<feature type="transmembrane region" description="Helical" evidence="1">
    <location>
        <begin position="12"/>
        <end position="35"/>
    </location>
</feature>
<comment type="caution">
    <text evidence="3">The sequence shown here is derived from an EMBL/GenBank/DDBJ whole genome shotgun (WGS) entry which is preliminary data.</text>
</comment>
<dbReference type="Pfam" id="PF14358">
    <property type="entry name" value="DUF4405"/>
    <property type="match status" value="1"/>
</dbReference>
<dbReference type="OrthoDB" id="5421399at2"/>
<name>A0A3D9H284_9FLAO</name>
<keyword evidence="4" id="KW-1185">Reference proteome</keyword>
<dbReference type="RefSeq" id="WP_115817686.1">
    <property type="nucleotide sequence ID" value="NZ_QRDV01000005.1"/>
</dbReference>
<dbReference type="AlphaFoldDB" id="A0A3D9H284"/>
<keyword evidence="1" id="KW-0472">Membrane</keyword>
<evidence type="ECO:0000256" key="1">
    <source>
        <dbReference type="SAM" id="Phobius"/>
    </source>
</evidence>
<evidence type="ECO:0000259" key="2">
    <source>
        <dbReference type="Pfam" id="PF14358"/>
    </source>
</evidence>
<evidence type="ECO:0000313" key="3">
    <source>
        <dbReference type="EMBL" id="RED43590.1"/>
    </source>
</evidence>
<evidence type="ECO:0000313" key="4">
    <source>
        <dbReference type="Proteomes" id="UP000256980"/>
    </source>
</evidence>
<organism evidence="3 4">
    <name type="scientific">Winogradskyella eximia</name>
    <dbReference type="NCBI Taxonomy" id="262006"/>
    <lineage>
        <taxon>Bacteria</taxon>
        <taxon>Pseudomonadati</taxon>
        <taxon>Bacteroidota</taxon>
        <taxon>Flavobacteriia</taxon>
        <taxon>Flavobacteriales</taxon>
        <taxon>Flavobacteriaceae</taxon>
        <taxon>Winogradskyella</taxon>
    </lineage>
</organism>
<feature type="domain" description="Flavinylation-associated cytochrome" evidence="2">
    <location>
        <begin position="16"/>
        <end position="88"/>
    </location>
</feature>
<sequence>MKKSVKAMRKSTWNFILNATMTLCMSAIIGIGFLIKYTLLSGQDRKEVYGQNVELYFLDMDRHQWGTIHLYLSFVLIGLLIIHVFLHWKVVTAVYQKIIKVQFTKRIVAISFAILCAILVIVPFFINPKVEVIKKGNGRQVTLVTDFDTTLNYFCTVN</sequence>
<keyword evidence="1" id="KW-1133">Transmembrane helix</keyword>
<proteinExistence type="predicted"/>
<dbReference type="EMBL" id="QRDV01000005">
    <property type="protein sequence ID" value="RED43590.1"/>
    <property type="molecule type" value="Genomic_DNA"/>
</dbReference>
<protein>
    <submittedName>
        <fullName evidence="3">Uncharacterized protein DUF4405</fullName>
    </submittedName>
</protein>
<dbReference type="Proteomes" id="UP000256980">
    <property type="component" value="Unassembled WGS sequence"/>
</dbReference>
<dbReference type="InterPro" id="IPR025517">
    <property type="entry name" value="DUF4405"/>
</dbReference>
<gene>
    <name evidence="3" type="ORF">DFQ10_105190</name>
</gene>
<feature type="transmembrane region" description="Helical" evidence="1">
    <location>
        <begin position="68"/>
        <end position="86"/>
    </location>
</feature>
<feature type="transmembrane region" description="Helical" evidence="1">
    <location>
        <begin position="107"/>
        <end position="126"/>
    </location>
</feature>
<accession>A0A3D9H284</accession>
<reference evidence="3 4" key="1">
    <citation type="submission" date="2018-07" db="EMBL/GenBank/DDBJ databases">
        <title>Genomic Encyclopedia of Type Strains, Phase III (KMG-III): the genomes of soil and plant-associated and newly described type strains.</title>
        <authorList>
            <person name="Whitman W."/>
        </authorList>
    </citation>
    <scope>NUCLEOTIDE SEQUENCE [LARGE SCALE GENOMIC DNA]</scope>
    <source>
        <strain evidence="3 4">CECT 7946</strain>
    </source>
</reference>
<keyword evidence="1" id="KW-0812">Transmembrane</keyword>